<dbReference type="InterPro" id="IPR002416">
    <property type="entry name" value="T2SS_protein-GspH"/>
</dbReference>
<name>A0ABS7ZUM0_9GAMM</name>
<dbReference type="Proteomes" id="UP000714380">
    <property type="component" value="Unassembled WGS sequence"/>
</dbReference>
<dbReference type="InterPro" id="IPR045584">
    <property type="entry name" value="Pilin-like"/>
</dbReference>
<dbReference type="Gene3D" id="3.30.700.10">
    <property type="entry name" value="Glycoprotein, Type 4 Pilin"/>
    <property type="match status" value="1"/>
</dbReference>
<organism evidence="6 7">
    <name type="scientific">Thalassolituus marinus</name>
    <dbReference type="NCBI Taxonomy" id="671053"/>
    <lineage>
        <taxon>Bacteria</taxon>
        <taxon>Pseudomonadati</taxon>
        <taxon>Pseudomonadota</taxon>
        <taxon>Gammaproteobacteria</taxon>
        <taxon>Oceanospirillales</taxon>
        <taxon>Oceanospirillaceae</taxon>
        <taxon>Thalassolituus</taxon>
    </lineage>
</organism>
<evidence type="ECO:0000313" key="7">
    <source>
        <dbReference type="Proteomes" id="UP000714380"/>
    </source>
</evidence>
<keyword evidence="4" id="KW-1133">Transmembrane helix</keyword>
<evidence type="ECO:0000256" key="4">
    <source>
        <dbReference type="ARBA" id="ARBA00022989"/>
    </source>
</evidence>
<evidence type="ECO:0000256" key="2">
    <source>
        <dbReference type="ARBA" id="ARBA00022481"/>
    </source>
</evidence>
<dbReference type="PROSITE" id="PS00409">
    <property type="entry name" value="PROKAR_NTER_METHYL"/>
    <property type="match status" value="1"/>
</dbReference>
<evidence type="ECO:0000256" key="1">
    <source>
        <dbReference type="ARBA" id="ARBA00004167"/>
    </source>
</evidence>
<evidence type="ECO:0000256" key="5">
    <source>
        <dbReference type="ARBA" id="ARBA00023136"/>
    </source>
</evidence>
<reference evidence="6 7" key="1">
    <citation type="submission" date="2020-12" db="EMBL/GenBank/DDBJ databases">
        <title>Novel Thalassolituus-related marine hydrocarbonoclastic bacteria mediated algae-derived hydrocarbons mineralization in twilight zone of the northern South China Sea.</title>
        <authorList>
            <person name="Dong C."/>
        </authorList>
    </citation>
    <scope>NUCLEOTIDE SEQUENCE [LARGE SCALE GENOMIC DNA]</scope>
    <source>
        <strain evidence="6 7">IMCC1826</strain>
    </source>
</reference>
<dbReference type="PRINTS" id="PR00885">
    <property type="entry name" value="BCTERIALGSPH"/>
</dbReference>
<keyword evidence="7" id="KW-1185">Reference proteome</keyword>
<keyword evidence="2" id="KW-0488">Methylation</keyword>
<comment type="caution">
    <text evidence="6">The sequence shown here is derived from an EMBL/GenBank/DDBJ whole genome shotgun (WGS) entry which is preliminary data.</text>
</comment>
<sequence length="153" mass="16107">MRQRGFTLVELVMVIILLGVLSAAATSLFARTGSYSALAARDRFIAMGLLAQQQALANSGASATRTLRVEQQSDVWLLSLQVGGSDVTADRIERNGLTLSLNGSALTNGQVVAVNFQQDGSTGSNRAWVFSGDSSHSVCQTSTGFMHPGSCQP</sequence>
<dbReference type="NCBIfam" id="TIGR02532">
    <property type="entry name" value="IV_pilin_GFxxxE"/>
    <property type="match status" value="1"/>
</dbReference>
<evidence type="ECO:0000313" key="6">
    <source>
        <dbReference type="EMBL" id="MCA6064260.1"/>
    </source>
</evidence>
<accession>A0ABS7ZUM0</accession>
<keyword evidence="5" id="KW-0472">Membrane</keyword>
<evidence type="ECO:0000256" key="3">
    <source>
        <dbReference type="ARBA" id="ARBA00022692"/>
    </source>
</evidence>
<dbReference type="InterPro" id="IPR012902">
    <property type="entry name" value="N_methyl_site"/>
</dbReference>
<protein>
    <submittedName>
        <fullName evidence="6">Prepilin-type N-terminal cleavage/methylation domain-containing protein</fullName>
    </submittedName>
</protein>
<keyword evidence="3" id="KW-0812">Transmembrane</keyword>
<dbReference type="EMBL" id="JAEDAH010000058">
    <property type="protein sequence ID" value="MCA6064260.1"/>
    <property type="molecule type" value="Genomic_DNA"/>
</dbReference>
<proteinExistence type="predicted"/>
<comment type="subcellular location">
    <subcellularLocation>
        <location evidence="1">Membrane</location>
        <topology evidence="1">Single-pass membrane protein</topology>
    </subcellularLocation>
</comment>
<dbReference type="SUPFAM" id="SSF54523">
    <property type="entry name" value="Pili subunits"/>
    <property type="match status" value="1"/>
</dbReference>
<gene>
    <name evidence="6" type="ORF">I9W95_11645</name>
</gene>
<dbReference type="Pfam" id="PF07963">
    <property type="entry name" value="N_methyl"/>
    <property type="match status" value="1"/>
</dbReference>